<evidence type="ECO:0000256" key="4">
    <source>
        <dbReference type="ARBA" id="ARBA00023098"/>
    </source>
</evidence>
<dbReference type="PANTHER" id="PTHR43180:SF28">
    <property type="entry name" value="NAD(P)-BINDING ROSSMANN-FOLD SUPERFAMILY PROTEIN"/>
    <property type="match status" value="1"/>
</dbReference>
<name>A0A343TLT5_9EURY</name>
<keyword evidence="6" id="KW-1185">Reference proteome</keyword>
<dbReference type="InterPro" id="IPR020904">
    <property type="entry name" value="Sc_DH/Rdtase_CS"/>
</dbReference>
<dbReference type="EC" id="1.1.1.100" evidence="5"/>
<dbReference type="InterPro" id="IPR036291">
    <property type="entry name" value="NAD(P)-bd_dom_sf"/>
</dbReference>
<evidence type="ECO:0000313" key="5">
    <source>
        <dbReference type="EMBL" id="AUX10057.1"/>
    </source>
</evidence>
<dbReference type="OrthoDB" id="281764at2157"/>
<sequence>MTERLSGQATLITGASSGNGREIALTFANEGASVTVADIREEPREGGTPTHELIEERGGEAQFVETDVSSVDDLQRAVDETVEAFGSLDVMVNNAGVFPGMQSISEVDEEDYDWLMDINLKGVIFGSKLAAEVMREQDDGGAIVNLSSIAGLNGFDDSSLYCASKGGVANVTRELAMELGPDGIRVNAINPGIIETAMTTEDEEVAGTMTETIPLQRDGTPEDVADVALFLASDEAAYVTGHNLVVDGGLTAGA</sequence>
<dbReference type="NCBIfam" id="NF005559">
    <property type="entry name" value="PRK07231.1"/>
    <property type="match status" value="1"/>
</dbReference>
<dbReference type="Proteomes" id="UP000263012">
    <property type="component" value="Chromosome"/>
</dbReference>
<keyword evidence="2 5" id="KW-0560">Oxidoreductase</keyword>
<dbReference type="SUPFAM" id="SSF51735">
    <property type="entry name" value="NAD(P)-binding Rossmann-fold domains"/>
    <property type="match status" value="1"/>
</dbReference>
<dbReference type="PROSITE" id="PS00061">
    <property type="entry name" value="ADH_SHORT"/>
    <property type="match status" value="1"/>
</dbReference>
<organism evidence="5 6">
    <name type="scientific">Halalkaliarchaeum desulfuricum</name>
    <dbReference type="NCBI Taxonomy" id="2055893"/>
    <lineage>
        <taxon>Archaea</taxon>
        <taxon>Methanobacteriati</taxon>
        <taxon>Methanobacteriota</taxon>
        <taxon>Stenosarchaea group</taxon>
        <taxon>Halobacteria</taxon>
        <taxon>Halobacteriales</taxon>
        <taxon>Haloferacaceae</taxon>
        <taxon>Halalkaliarchaeum</taxon>
    </lineage>
</organism>
<dbReference type="Gene3D" id="3.40.50.720">
    <property type="entry name" value="NAD(P)-binding Rossmann-like Domain"/>
    <property type="match status" value="1"/>
</dbReference>
<evidence type="ECO:0000313" key="6">
    <source>
        <dbReference type="Proteomes" id="UP000263012"/>
    </source>
</evidence>
<dbReference type="CDD" id="cd05233">
    <property type="entry name" value="SDR_c"/>
    <property type="match status" value="1"/>
</dbReference>
<dbReference type="PRINTS" id="PR00081">
    <property type="entry name" value="GDHRDH"/>
</dbReference>
<gene>
    <name evidence="5" type="primary">fabG5</name>
    <name evidence="5" type="ORF">AArcSl_2435</name>
</gene>
<dbReference type="AlphaFoldDB" id="A0A343TLT5"/>
<dbReference type="EMBL" id="CP025066">
    <property type="protein sequence ID" value="AUX10057.1"/>
    <property type="molecule type" value="Genomic_DNA"/>
</dbReference>
<dbReference type="PRINTS" id="PR00080">
    <property type="entry name" value="SDRFAMILY"/>
</dbReference>
<evidence type="ECO:0000256" key="3">
    <source>
        <dbReference type="ARBA" id="ARBA00023027"/>
    </source>
</evidence>
<protein>
    <submittedName>
        <fullName evidence="5">3-oxoacyl-[acyl-carrier protein] reductase</fullName>
        <ecNumber evidence="5">1.1.1.100</ecNumber>
    </submittedName>
</protein>
<dbReference type="GO" id="GO:0004316">
    <property type="term" value="F:3-oxoacyl-[acyl-carrier-protein] reductase (NADPH) activity"/>
    <property type="evidence" value="ECO:0007669"/>
    <property type="project" value="UniProtKB-EC"/>
</dbReference>
<keyword evidence="3" id="KW-0520">NAD</keyword>
<dbReference type="FunFam" id="3.40.50.720:FF:000084">
    <property type="entry name" value="Short-chain dehydrogenase reductase"/>
    <property type="match status" value="1"/>
</dbReference>
<keyword evidence="4" id="KW-0443">Lipid metabolism</keyword>
<evidence type="ECO:0000256" key="1">
    <source>
        <dbReference type="ARBA" id="ARBA00006484"/>
    </source>
</evidence>
<dbReference type="GeneID" id="37878793"/>
<comment type="similarity">
    <text evidence="1">Belongs to the short-chain dehydrogenases/reductases (SDR) family.</text>
</comment>
<dbReference type="PANTHER" id="PTHR43180">
    <property type="entry name" value="3-OXOACYL-(ACYL-CARRIER-PROTEIN) REDUCTASE (AFU_ORTHOLOGUE AFUA_6G11210)"/>
    <property type="match status" value="1"/>
</dbReference>
<dbReference type="InterPro" id="IPR002347">
    <property type="entry name" value="SDR_fam"/>
</dbReference>
<dbReference type="Pfam" id="PF13561">
    <property type="entry name" value="adh_short_C2"/>
    <property type="match status" value="1"/>
</dbReference>
<dbReference type="RefSeq" id="WP_119819672.1">
    <property type="nucleotide sequence ID" value="NZ_CP025066.1"/>
</dbReference>
<accession>A0A343TLT5</accession>
<proteinExistence type="inferred from homology"/>
<evidence type="ECO:0000256" key="2">
    <source>
        <dbReference type="ARBA" id="ARBA00023002"/>
    </source>
</evidence>
<reference evidence="6" key="1">
    <citation type="submission" date="2017-11" db="EMBL/GenBank/DDBJ databases">
        <title>Phenotypic and genomic properties of facultatively anaerobic sulfur-reducing natronoarchaea from hypersaline soda lakes.</title>
        <authorList>
            <person name="Sorokin D.Y."/>
            <person name="Kublanov I.V."/>
            <person name="Roman P."/>
            <person name="Sinninghe Damste J.S."/>
            <person name="Golyshin P.N."/>
            <person name="Rojo D."/>
            <person name="Ciordia S."/>
            <person name="Mena M.D.C."/>
            <person name="Ferrer M."/>
            <person name="Messina E."/>
            <person name="Smedile F."/>
            <person name="La Spada G."/>
            <person name="La Cono V."/>
            <person name="Yakimov M.M."/>
        </authorList>
    </citation>
    <scope>NUCLEOTIDE SEQUENCE [LARGE SCALE GENOMIC DNA]</scope>
    <source>
        <strain evidence="6">AArc-Sl</strain>
    </source>
</reference>
<dbReference type="KEGG" id="hdf:AArcSl_2435"/>
<dbReference type="GO" id="GO:0006629">
    <property type="term" value="P:lipid metabolic process"/>
    <property type="evidence" value="ECO:0007669"/>
    <property type="project" value="UniProtKB-KW"/>
</dbReference>